<evidence type="ECO:0000256" key="10">
    <source>
        <dbReference type="ARBA" id="ARBA00023251"/>
    </source>
</evidence>
<reference evidence="16" key="1">
    <citation type="journal article" date="2011" name="J. Bacteriol.">
        <title>Complete genome sequence of NBRC 3288, a unique cellulose-nonproducing strain of Gluconacetobacter xylinus isolated from vinegar.</title>
        <authorList>
            <person name="Ogino H."/>
            <person name="Azuma Y."/>
            <person name="Hosoyama A."/>
            <person name="Nakazawa H."/>
            <person name="Matsutani M."/>
            <person name="Hasegawa A."/>
            <person name="Otsuyama K."/>
            <person name="Matsushita K."/>
            <person name="Fujita N."/>
            <person name="Shirai M."/>
        </authorList>
    </citation>
    <scope>NUCLEOTIDE SEQUENCE [LARGE SCALE GENOMIC DNA]</scope>
    <source>
        <strain evidence="16">NBRC 3288 / BCRC 11682 / LMG 1693</strain>
    </source>
</reference>
<dbReference type="HAMAP" id="MF_01006">
    <property type="entry name" value="Undec_diphosphatase"/>
    <property type="match status" value="1"/>
</dbReference>
<keyword evidence="14" id="KW-0573">Peptidoglycan synthesis</keyword>
<name>G2I4S8_KOMMN</name>
<gene>
    <name evidence="14" type="primary">uppP</name>
    <name evidence="15" type="ordered locus">GLX_07130</name>
</gene>
<evidence type="ECO:0000256" key="1">
    <source>
        <dbReference type="ARBA" id="ARBA00004651"/>
    </source>
</evidence>
<comment type="subcellular location">
    <subcellularLocation>
        <location evidence="14">Cell inner membrane</location>
        <topology evidence="14">Multi-pass membrane protein</topology>
    </subcellularLocation>
    <subcellularLocation>
        <location evidence="1">Cell membrane</location>
        <topology evidence="1">Multi-pass membrane protein</topology>
    </subcellularLocation>
</comment>
<evidence type="ECO:0000256" key="9">
    <source>
        <dbReference type="ARBA" id="ARBA00023136"/>
    </source>
</evidence>
<protein>
    <recommendedName>
        <fullName evidence="4 14">Undecaprenyl-diphosphatase</fullName>
        <ecNumber evidence="3 14">3.6.1.27</ecNumber>
    </recommendedName>
    <alternativeName>
        <fullName evidence="12 14">Bacitracin resistance protein</fullName>
    </alternativeName>
    <alternativeName>
        <fullName evidence="11 14">Undecaprenyl pyrophosphate phosphatase</fullName>
    </alternativeName>
</protein>
<keyword evidence="14" id="KW-0961">Cell wall biogenesis/degradation</keyword>
<dbReference type="STRING" id="634177.GLX_07130"/>
<dbReference type="GO" id="GO:0009252">
    <property type="term" value="P:peptidoglycan biosynthetic process"/>
    <property type="evidence" value="ECO:0007669"/>
    <property type="project" value="UniProtKB-KW"/>
</dbReference>
<evidence type="ECO:0000256" key="14">
    <source>
        <dbReference type="HAMAP-Rule" id="MF_01006"/>
    </source>
</evidence>
<evidence type="ECO:0000256" key="5">
    <source>
        <dbReference type="ARBA" id="ARBA00022475"/>
    </source>
</evidence>
<comment type="function">
    <text evidence="14">Catalyzes the dephosphorylation of undecaprenyl diphosphate (UPP). Confers resistance to bacitracin.</text>
</comment>
<dbReference type="PANTHER" id="PTHR30622">
    <property type="entry name" value="UNDECAPRENYL-DIPHOSPHATASE"/>
    <property type="match status" value="1"/>
</dbReference>
<keyword evidence="15" id="KW-0418">Kinase</keyword>
<evidence type="ECO:0000256" key="2">
    <source>
        <dbReference type="ARBA" id="ARBA00010621"/>
    </source>
</evidence>
<evidence type="ECO:0000313" key="16">
    <source>
        <dbReference type="Proteomes" id="UP000009044"/>
    </source>
</evidence>
<comment type="catalytic activity">
    <reaction evidence="13 14">
        <text>di-trans,octa-cis-undecaprenyl diphosphate + H2O = di-trans,octa-cis-undecaprenyl phosphate + phosphate + H(+)</text>
        <dbReference type="Rhea" id="RHEA:28094"/>
        <dbReference type="ChEBI" id="CHEBI:15377"/>
        <dbReference type="ChEBI" id="CHEBI:15378"/>
        <dbReference type="ChEBI" id="CHEBI:43474"/>
        <dbReference type="ChEBI" id="CHEBI:58405"/>
        <dbReference type="ChEBI" id="CHEBI:60392"/>
        <dbReference type="EC" id="3.6.1.27"/>
    </reaction>
</comment>
<comment type="similarity">
    <text evidence="2 14">Belongs to the UppP family.</text>
</comment>
<comment type="miscellaneous">
    <text evidence="14">Bacitracin is thought to be involved in the inhibition of peptidoglycan synthesis by sequestering undecaprenyl diphosphate, thereby reducing the pool of lipid carrier available.</text>
</comment>
<dbReference type="GO" id="GO:0016301">
    <property type="term" value="F:kinase activity"/>
    <property type="evidence" value="ECO:0007669"/>
    <property type="project" value="UniProtKB-KW"/>
</dbReference>
<evidence type="ECO:0000256" key="11">
    <source>
        <dbReference type="ARBA" id="ARBA00032707"/>
    </source>
</evidence>
<dbReference type="Pfam" id="PF02673">
    <property type="entry name" value="BacA"/>
    <property type="match status" value="1"/>
</dbReference>
<keyword evidence="5 14" id="KW-1003">Cell membrane</keyword>
<accession>G2I4S8</accession>
<evidence type="ECO:0000256" key="13">
    <source>
        <dbReference type="ARBA" id="ARBA00047594"/>
    </source>
</evidence>
<feature type="transmembrane region" description="Helical" evidence="14">
    <location>
        <begin position="268"/>
        <end position="284"/>
    </location>
</feature>
<dbReference type="EC" id="3.6.1.27" evidence="3 14"/>
<organism evidence="15 16">
    <name type="scientific">Komagataeibacter medellinensis (strain NBRC 3288 / BCRC 11682 / LMG 1693 / Kondo 51)</name>
    <name type="common">Gluconacetobacter medellinensis</name>
    <dbReference type="NCBI Taxonomy" id="634177"/>
    <lineage>
        <taxon>Bacteria</taxon>
        <taxon>Pseudomonadati</taxon>
        <taxon>Pseudomonadota</taxon>
        <taxon>Alphaproteobacteria</taxon>
        <taxon>Acetobacterales</taxon>
        <taxon>Acetobacteraceae</taxon>
        <taxon>Komagataeibacter</taxon>
    </lineage>
</organism>
<keyword evidence="14" id="KW-0133">Cell shape</keyword>
<dbReference type="EMBL" id="AP012159">
    <property type="protein sequence ID" value="BAK83125.1"/>
    <property type="molecule type" value="Genomic_DNA"/>
</dbReference>
<evidence type="ECO:0000256" key="12">
    <source>
        <dbReference type="ARBA" id="ARBA00032932"/>
    </source>
</evidence>
<dbReference type="GO" id="GO:0050380">
    <property type="term" value="F:undecaprenyl-diphosphatase activity"/>
    <property type="evidence" value="ECO:0007669"/>
    <property type="project" value="UniProtKB-UniRule"/>
</dbReference>
<proteinExistence type="inferred from homology"/>
<dbReference type="KEGG" id="gxy:GLX_07130"/>
<keyword evidence="14" id="KW-0997">Cell inner membrane</keyword>
<evidence type="ECO:0000313" key="15">
    <source>
        <dbReference type="EMBL" id="BAK83125.1"/>
    </source>
</evidence>
<dbReference type="HOGENOM" id="CLU_060296_1_1_5"/>
<evidence type="ECO:0000256" key="6">
    <source>
        <dbReference type="ARBA" id="ARBA00022692"/>
    </source>
</evidence>
<keyword evidence="10 14" id="KW-0046">Antibiotic resistance</keyword>
<dbReference type="GO" id="GO:0008360">
    <property type="term" value="P:regulation of cell shape"/>
    <property type="evidence" value="ECO:0007669"/>
    <property type="project" value="UniProtKB-KW"/>
</dbReference>
<dbReference type="NCBIfam" id="NF001397">
    <property type="entry name" value="PRK00281.3-4"/>
    <property type="match status" value="1"/>
</dbReference>
<keyword evidence="6 14" id="KW-0812">Transmembrane</keyword>
<dbReference type="PATRIC" id="fig|634177.7.peg.830"/>
<feature type="transmembrane region" description="Helical" evidence="14">
    <location>
        <begin position="232"/>
        <end position="256"/>
    </location>
</feature>
<feature type="transmembrane region" description="Helical" evidence="14">
    <location>
        <begin position="49"/>
        <end position="71"/>
    </location>
</feature>
<evidence type="ECO:0000256" key="7">
    <source>
        <dbReference type="ARBA" id="ARBA00022801"/>
    </source>
</evidence>
<keyword evidence="7 14" id="KW-0378">Hydrolase</keyword>
<feature type="transmembrane region" description="Helical" evidence="14">
    <location>
        <begin position="156"/>
        <end position="179"/>
    </location>
</feature>
<dbReference type="InterPro" id="IPR003824">
    <property type="entry name" value="UppP"/>
</dbReference>
<keyword evidence="8 14" id="KW-1133">Transmembrane helix</keyword>
<keyword evidence="9 14" id="KW-0472">Membrane</keyword>
<feature type="transmembrane region" description="Helical" evidence="14">
    <location>
        <begin position="92"/>
        <end position="113"/>
    </location>
</feature>
<dbReference type="GO" id="GO:0046677">
    <property type="term" value="P:response to antibiotic"/>
    <property type="evidence" value="ECO:0007669"/>
    <property type="project" value="UniProtKB-UniRule"/>
</dbReference>
<dbReference type="AlphaFoldDB" id="G2I4S8"/>
<dbReference type="eggNOG" id="COG1968">
    <property type="taxonomic scope" value="Bacteria"/>
</dbReference>
<feature type="transmembrane region" description="Helical" evidence="14">
    <location>
        <begin position="199"/>
        <end position="220"/>
    </location>
</feature>
<keyword evidence="15" id="KW-0808">Transferase</keyword>
<dbReference type="Proteomes" id="UP000009044">
    <property type="component" value="Chromosome"/>
</dbReference>
<evidence type="ECO:0000256" key="3">
    <source>
        <dbReference type="ARBA" id="ARBA00012374"/>
    </source>
</evidence>
<dbReference type="GO" id="GO:0071555">
    <property type="term" value="P:cell wall organization"/>
    <property type="evidence" value="ECO:0007669"/>
    <property type="project" value="UniProtKB-KW"/>
</dbReference>
<sequence length="285" mass="30827">MDGGTMTLIQAIIIAIIQGSTEQFPISSLGHAAIVPAILHWPLDLHGEMFLPLLVMLHLGTCVALLVFFWRDWVALFTGAAGRHGETIQMDSIRILALLVVATIPAVLIGGLFEHAIRSLFGTARYAAVFLTLNGVMLLLVDRMRAGLLPTTTRPLASLGFGEALLIGLFQCLAFFPGLSRSGACIVGGLLRGLSHENSARFAFLMAQPVILAATVLEALKLRHAPPQPEQMHMAIIAAVVAAVVALVCTGILMRYFRDHEDWALRPFGWYCIGAGALSFLYLLF</sequence>
<dbReference type="PANTHER" id="PTHR30622:SF4">
    <property type="entry name" value="UNDECAPRENYL-DIPHOSPHATASE"/>
    <property type="match status" value="1"/>
</dbReference>
<evidence type="ECO:0000256" key="4">
    <source>
        <dbReference type="ARBA" id="ARBA00021581"/>
    </source>
</evidence>
<feature type="transmembrane region" description="Helical" evidence="14">
    <location>
        <begin position="125"/>
        <end position="144"/>
    </location>
</feature>
<evidence type="ECO:0000256" key="8">
    <source>
        <dbReference type="ARBA" id="ARBA00022989"/>
    </source>
</evidence>
<dbReference type="GO" id="GO:0005886">
    <property type="term" value="C:plasma membrane"/>
    <property type="evidence" value="ECO:0007669"/>
    <property type="project" value="UniProtKB-SubCell"/>
</dbReference>